<accession>A0A017SJ54</accession>
<organism evidence="1 2">
    <name type="scientific">Aspergillus ruber (strain CBS 135680)</name>
    <dbReference type="NCBI Taxonomy" id="1388766"/>
    <lineage>
        <taxon>Eukaryota</taxon>
        <taxon>Fungi</taxon>
        <taxon>Dikarya</taxon>
        <taxon>Ascomycota</taxon>
        <taxon>Pezizomycotina</taxon>
        <taxon>Eurotiomycetes</taxon>
        <taxon>Eurotiomycetidae</taxon>
        <taxon>Eurotiales</taxon>
        <taxon>Aspergillaceae</taxon>
        <taxon>Aspergillus</taxon>
        <taxon>Aspergillus subgen. Aspergillus</taxon>
    </lineage>
</organism>
<dbReference type="AlphaFoldDB" id="A0A017SJ54"/>
<sequence>MSGAQVINVDPYGPSTEFVSVHRRRLITQILKAIRRDKVSEGHGRGKFQFPSATWFSLWLSDMDCLEEVATAFDQNPRRVSGLYTMTGSFGRWPWFPNLPAAPESSPKRHRLEDTPDYNCKITMHRDVRVSQLQQP</sequence>
<reference evidence="2" key="1">
    <citation type="journal article" date="2014" name="Nat. Commun.">
        <title>Genomic adaptations of the halophilic Dead Sea filamentous fungus Eurotium rubrum.</title>
        <authorList>
            <person name="Kis-Papo T."/>
            <person name="Weig A.R."/>
            <person name="Riley R."/>
            <person name="Persoh D."/>
            <person name="Salamov A."/>
            <person name="Sun H."/>
            <person name="Lipzen A."/>
            <person name="Wasser S.P."/>
            <person name="Rambold G."/>
            <person name="Grigoriev I.V."/>
            <person name="Nevo E."/>
        </authorList>
    </citation>
    <scope>NUCLEOTIDE SEQUENCE [LARGE SCALE GENOMIC DNA]</scope>
    <source>
        <strain evidence="2">CBS 135680</strain>
    </source>
</reference>
<protein>
    <submittedName>
        <fullName evidence="1">Uncharacterized protein</fullName>
    </submittedName>
</protein>
<proteinExistence type="predicted"/>
<gene>
    <name evidence="1" type="ORF">EURHEDRAFT_376077</name>
</gene>
<dbReference type="RefSeq" id="XP_040640479.1">
    <property type="nucleotide sequence ID" value="XM_040778812.1"/>
</dbReference>
<dbReference type="Proteomes" id="UP000019804">
    <property type="component" value="Unassembled WGS sequence"/>
</dbReference>
<dbReference type="EMBL" id="KK088417">
    <property type="protein sequence ID" value="EYE96791.1"/>
    <property type="molecule type" value="Genomic_DNA"/>
</dbReference>
<evidence type="ECO:0000313" key="1">
    <source>
        <dbReference type="EMBL" id="EYE96791.1"/>
    </source>
</evidence>
<dbReference type="HOGENOM" id="CLU_1875015_0_0_1"/>
<dbReference type="GeneID" id="63693936"/>
<name>A0A017SJ54_ASPRC</name>
<evidence type="ECO:0000313" key="2">
    <source>
        <dbReference type="Proteomes" id="UP000019804"/>
    </source>
</evidence>
<keyword evidence="2" id="KW-1185">Reference proteome</keyword>